<protein>
    <submittedName>
        <fullName evidence="1">Uncharacterized protein</fullName>
    </submittedName>
</protein>
<dbReference type="OrthoDB" id="433955at2759"/>
<sequence>MGGGSTDAKSHEADGIDPWEKTLGLNWLSLLSSVEPHPFPVTNTIGNRCLRSSATGCILLSLINRCVIFIHELNISAFSHRLSREELPAAIRTATAVKSQVKEVEIREGSLLFSDRFSDVELCPLSMPSFMSRTVTEMRGSTNRSLRVLELGSGIGLTASQILASLLSSLPSLQPIDVEMILTDYHPDVLDNLEQILALSPSRHSLPEGCPSTLSEPEHAVWASKAVRYFLQLETSRMDSKRLEPMSASSASLQREDYIDVRPSFHLLLPLRPTFTKESETVHQSSGFYTLL</sequence>
<keyword evidence="2" id="KW-1185">Reference proteome</keyword>
<dbReference type="Gene3D" id="3.40.50.150">
    <property type="entry name" value="Vaccinia Virus protein VP39"/>
    <property type="match status" value="1"/>
</dbReference>
<dbReference type="Proteomes" id="UP000037035">
    <property type="component" value="Unassembled WGS sequence"/>
</dbReference>
<dbReference type="AlphaFoldDB" id="A0A0L6UV01"/>
<dbReference type="VEuPathDB" id="FungiDB:VP01_360g1"/>
<dbReference type="InterPro" id="IPR029063">
    <property type="entry name" value="SAM-dependent_MTases_sf"/>
</dbReference>
<reference evidence="1 2" key="1">
    <citation type="submission" date="2015-08" db="EMBL/GenBank/DDBJ databases">
        <title>Next Generation Sequencing and Analysis of the Genome of Puccinia sorghi L Schw, the Causal Agent of Maize Common Rust.</title>
        <authorList>
            <person name="Rochi L."/>
            <person name="Burguener G."/>
            <person name="Darino M."/>
            <person name="Turjanski A."/>
            <person name="Kreff E."/>
            <person name="Dieguez M.J."/>
            <person name="Sacco F."/>
        </authorList>
    </citation>
    <scope>NUCLEOTIDE SEQUENCE [LARGE SCALE GENOMIC DNA]</scope>
    <source>
        <strain evidence="1 2">RO10H11247</strain>
    </source>
</reference>
<dbReference type="EMBL" id="LAVV01008624">
    <property type="protein sequence ID" value="KNZ52338.1"/>
    <property type="molecule type" value="Genomic_DNA"/>
</dbReference>
<comment type="caution">
    <text evidence="1">The sequence shown here is derived from an EMBL/GenBank/DDBJ whole genome shotgun (WGS) entry which is preliminary data.</text>
</comment>
<gene>
    <name evidence="1" type="ORF">VP01_360g1</name>
</gene>
<proteinExistence type="predicted"/>
<accession>A0A0L6UV01</accession>
<dbReference type="STRING" id="27349.A0A0L6UV01"/>
<name>A0A0L6UV01_9BASI</name>
<organism evidence="1 2">
    <name type="scientific">Puccinia sorghi</name>
    <dbReference type="NCBI Taxonomy" id="27349"/>
    <lineage>
        <taxon>Eukaryota</taxon>
        <taxon>Fungi</taxon>
        <taxon>Dikarya</taxon>
        <taxon>Basidiomycota</taxon>
        <taxon>Pucciniomycotina</taxon>
        <taxon>Pucciniomycetes</taxon>
        <taxon>Pucciniales</taxon>
        <taxon>Pucciniaceae</taxon>
        <taxon>Puccinia</taxon>
    </lineage>
</organism>
<evidence type="ECO:0000313" key="2">
    <source>
        <dbReference type="Proteomes" id="UP000037035"/>
    </source>
</evidence>
<evidence type="ECO:0000313" key="1">
    <source>
        <dbReference type="EMBL" id="KNZ52338.1"/>
    </source>
</evidence>